<dbReference type="Pfam" id="PF11720">
    <property type="entry name" value="Inhibitor_I78"/>
    <property type="match status" value="1"/>
</dbReference>
<sequence>MILTLAPLALAGCTATGGGAGPEPVRMGVDATCNADTVQDRLGLTATADLGAQLLAATGARTLRWAPPRSAMTMDFRPDRLTVSYDDTMAIDRISCG</sequence>
<dbReference type="Gene3D" id="3.30.10.10">
    <property type="entry name" value="Trypsin Inhibitor V, subunit A"/>
    <property type="match status" value="1"/>
</dbReference>
<name>A0A7G6VY33_9SPHN</name>
<dbReference type="AlphaFoldDB" id="A0A7G6VY33"/>
<gene>
    <name evidence="1" type="ORF">H4O24_08125</name>
</gene>
<dbReference type="EMBL" id="CP060052">
    <property type="protein sequence ID" value="QNE06648.1"/>
    <property type="molecule type" value="Genomic_DNA"/>
</dbReference>
<organism evidence="1 2">
    <name type="scientific">Croceicoccus marinus</name>
    <dbReference type="NCBI Taxonomy" id="450378"/>
    <lineage>
        <taxon>Bacteria</taxon>
        <taxon>Pseudomonadati</taxon>
        <taxon>Pseudomonadota</taxon>
        <taxon>Alphaproteobacteria</taxon>
        <taxon>Sphingomonadales</taxon>
        <taxon>Erythrobacteraceae</taxon>
        <taxon>Croceicoccus</taxon>
    </lineage>
</organism>
<evidence type="ECO:0008006" key="3">
    <source>
        <dbReference type="Google" id="ProtNLM"/>
    </source>
</evidence>
<proteinExistence type="predicted"/>
<dbReference type="InterPro" id="IPR021719">
    <property type="entry name" value="Prot_inh_I78"/>
</dbReference>
<protein>
    <recommendedName>
        <fullName evidence="3">Peptidase inhibitor I78</fullName>
    </recommendedName>
</protein>
<dbReference type="Proteomes" id="UP000515297">
    <property type="component" value="Chromosome"/>
</dbReference>
<accession>A0A7G6VY33</accession>
<reference evidence="1 2" key="1">
    <citation type="submission" date="2020-08" db="EMBL/GenBank/DDBJ databases">
        <authorList>
            <person name="Liu G."/>
            <person name="Sun C."/>
        </authorList>
    </citation>
    <scope>NUCLEOTIDE SEQUENCE [LARGE SCALE GENOMIC DNA]</scope>
    <source>
        <strain evidence="1 2">OT19</strain>
    </source>
</reference>
<evidence type="ECO:0000313" key="2">
    <source>
        <dbReference type="Proteomes" id="UP000515297"/>
    </source>
</evidence>
<evidence type="ECO:0000313" key="1">
    <source>
        <dbReference type="EMBL" id="QNE06648.1"/>
    </source>
</evidence>